<feature type="transmembrane region" description="Helical" evidence="1">
    <location>
        <begin position="194"/>
        <end position="213"/>
    </location>
</feature>
<feature type="transmembrane region" description="Helical" evidence="1">
    <location>
        <begin position="160"/>
        <end position="187"/>
    </location>
</feature>
<dbReference type="RefSeq" id="WP_183971422.1">
    <property type="nucleotide sequence ID" value="NZ_JACIBY010000001.1"/>
</dbReference>
<organism evidence="2 3">
    <name type="scientific">Runella defluvii</name>
    <dbReference type="NCBI Taxonomy" id="370973"/>
    <lineage>
        <taxon>Bacteria</taxon>
        <taxon>Pseudomonadati</taxon>
        <taxon>Bacteroidota</taxon>
        <taxon>Cytophagia</taxon>
        <taxon>Cytophagales</taxon>
        <taxon>Spirosomataceae</taxon>
        <taxon>Runella</taxon>
    </lineage>
</organism>
<evidence type="ECO:0000313" key="2">
    <source>
        <dbReference type="EMBL" id="MBB3836664.1"/>
    </source>
</evidence>
<dbReference type="Proteomes" id="UP000541352">
    <property type="component" value="Unassembled WGS sequence"/>
</dbReference>
<protein>
    <submittedName>
        <fullName evidence="2">Putative membrane protein YphA (DoxX/SURF4 family)</fullName>
    </submittedName>
</protein>
<feature type="transmembrane region" description="Helical" evidence="1">
    <location>
        <begin position="112"/>
        <end position="133"/>
    </location>
</feature>
<sequence>MITSPSDWPLWRKVIFRFTAIYLGFYCINFFGFAQLPLINTVYGIYTAAEKAVIEWLNQYLFHIKDVLVPVAGSGDTSFGYAALCFHSLMALVGTALWSLLDRKRPSYETAYYWLIVGLRYYVSMVSFVYGIIKVYAQQMPFPNLSQFATPIGDLSPMRLAWFFIGYSQPYEVFSGVMECVAGALLIFRRTSTLGALVAAGVFLNVAMMNLAYNIPVKLFSMHLFVFSCILLLTDAQRLLRFFVLNQPTEPLPPAYAFSEKWMQTTRILLKVVFIGLFIVFPFYSSYQSSLHPFNDAPPKEVLTTGIFDVASFETSGRMATDSLRWKDVIFEKNNSGSIQTTDTLFRIRYGRAYFGYKLDSLHQTISFKKRSSDSANLFILQCTLPDTNTVILKGKVQNDSLKVVLKRKNKTFPLAKKPFDWMLETVP</sequence>
<dbReference type="EMBL" id="JACIBY010000001">
    <property type="protein sequence ID" value="MBB3836664.1"/>
    <property type="molecule type" value="Genomic_DNA"/>
</dbReference>
<comment type="caution">
    <text evidence="2">The sequence shown here is derived from an EMBL/GenBank/DDBJ whole genome shotgun (WGS) entry which is preliminary data.</text>
</comment>
<keyword evidence="1" id="KW-1133">Transmembrane helix</keyword>
<feature type="transmembrane region" description="Helical" evidence="1">
    <location>
        <begin position="268"/>
        <end position="287"/>
    </location>
</feature>
<feature type="transmembrane region" description="Helical" evidence="1">
    <location>
        <begin position="14"/>
        <end position="34"/>
    </location>
</feature>
<gene>
    <name evidence="2" type="ORF">FHS57_000646</name>
</gene>
<reference evidence="2 3" key="1">
    <citation type="submission" date="2020-08" db="EMBL/GenBank/DDBJ databases">
        <title>Genomic Encyclopedia of Type Strains, Phase IV (KMG-IV): sequencing the most valuable type-strain genomes for metagenomic binning, comparative biology and taxonomic classification.</title>
        <authorList>
            <person name="Goeker M."/>
        </authorList>
    </citation>
    <scope>NUCLEOTIDE SEQUENCE [LARGE SCALE GENOMIC DNA]</scope>
    <source>
        <strain evidence="2 3">DSM 17976</strain>
    </source>
</reference>
<accession>A0A7W5ZGW0</accession>
<feature type="transmembrane region" description="Helical" evidence="1">
    <location>
        <begin position="79"/>
        <end position="100"/>
    </location>
</feature>
<name>A0A7W5ZGW0_9BACT</name>
<proteinExistence type="predicted"/>
<keyword evidence="1" id="KW-0812">Transmembrane</keyword>
<dbReference type="AlphaFoldDB" id="A0A7W5ZGW0"/>
<keyword evidence="3" id="KW-1185">Reference proteome</keyword>
<evidence type="ECO:0000256" key="1">
    <source>
        <dbReference type="SAM" id="Phobius"/>
    </source>
</evidence>
<evidence type="ECO:0000313" key="3">
    <source>
        <dbReference type="Proteomes" id="UP000541352"/>
    </source>
</evidence>
<keyword evidence="1" id="KW-0472">Membrane</keyword>